<dbReference type="RefSeq" id="WP_100919953.1">
    <property type="nucleotide sequence ID" value="NZ_CP020370.1"/>
</dbReference>
<gene>
    <name evidence="1" type="ORF">THSYN_15510</name>
</gene>
<dbReference type="EMBL" id="CP020370">
    <property type="protein sequence ID" value="AUB82215.1"/>
    <property type="molecule type" value="Genomic_DNA"/>
</dbReference>
<accession>A0A2K8U9I1</accession>
<reference evidence="1 2" key="1">
    <citation type="submission" date="2017-03" db="EMBL/GenBank/DDBJ databases">
        <title>Complete genome sequence of Candidatus 'Thiodictyon syntrophicum' sp. nov. strain Cad16T, a photolithoautotroph purple sulfur bacterium isolated from an alpine meromictic lake.</title>
        <authorList>
            <person name="Luedin S.M."/>
            <person name="Pothier J.F."/>
            <person name="Danza F."/>
            <person name="Storelli N."/>
            <person name="Wittwer M."/>
            <person name="Tonolla M."/>
        </authorList>
    </citation>
    <scope>NUCLEOTIDE SEQUENCE [LARGE SCALE GENOMIC DNA]</scope>
    <source>
        <strain evidence="1 2">Cad16T</strain>
    </source>
</reference>
<dbReference type="Proteomes" id="UP000232638">
    <property type="component" value="Chromosome"/>
</dbReference>
<dbReference type="OrthoDB" id="275270at2"/>
<dbReference type="PANTHER" id="PTHR41775:SF1">
    <property type="entry name" value="PEPTIDASE M6-LIKE DOMAIN-CONTAINING PROTEIN"/>
    <property type="match status" value="1"/>
</dbReference>
<evidence type="ECO:0008006" key="3">
    <source>
        <dbReference type="Google" id="ProtNLM"/>
    </source>
</evidence>
<dbReference type="KEGG" id="tsy:THSYN_15510"/>
<name>A0A2K8U9I1_9GAMM</name>
<sequence>MLLKGKRLGVGAARTGLVLGPMQATGGYGMFGEQGQEKTTPYQLPIGTPLHELGHSVFALPDLYEVNASTTCPDDYPNRGIGAWSLMAAGSDGYRVTPEEYPGTTPVPLDAWSKLMLGWVNPIVSRERAELTAGGDAGATADNTVYKVVVNDTGTEYFLIENRQNSGFDQGLQWPLGADFAGGILVYHIDDSIDCAENKCNTRAVGRHPRVHLETGGRACISKETGWALGSDAYRKGSKGSAVTVFLNATSTPSNSRRWLLKTQDKGLSSGVTIKDISAAGPVMRVRVIKP</sequence>
<proteinExistence type="predicted"/>
<organism evidence="1 2">
    <name type="scientific">Candidatus Thiodictyon syntrophicum</name>
    <dbReference type="NCBI Taxonomy" id="1166950"/>
    <lineage>
        <taxon>Bacteria</taxon>
        <taxon>Pseudomonadati</taxon>
        <taxon>Pseudomonadota</taxon>
        <taxon>Gammaproteobacteria</taxon>
        <taxon>Chromatiales</taxon>
        <taxon>Chromatiaceae</taxon>
        <taxon>Thiodictyon</taxon>
    </lineage>
</organism>
<keyword evidence="2" id="KW-1185">Reference proteome</keyword>
<dbReference type="AlphaFoldDB" id="A0A2K8U9I1"/>
<dbReference type="PANTHER" id="PTHR41775">
    <property type="entry name" value="SECRETED PROTEIN-RELATED"/>
    <property type="match status" value="1"/>
</dbReference>
<evidence type="ECO:0000313" key="2">
    <source>
        <dbReference type="Proteomes" id="UP000232638"/>
    </source>
</evidence>
<evidence type="ECO:0000313" key="1">
    <source>
        <dbReference type="EMBL" id="AUB82215.1"/>
    </source>
</evidence>
<protein>
    <recommendedName>
        <fullName evidence="3">Peptidase M6-like domain-containing protein</fullName>
    </recommendedName>
</protein>